<dbReference type="OrthoDB" id="193499at2759"/>
<dbReference type="AlphaFoldDB" id="A0A4C1V3T6"/>
<dbReference type="Proteomes" id="UP000299102">
    <property type="component" value="Unassembled WGS sequence"/>
</dbReference>
<comment type="caution">
    <text evidence="1">The sequence shown here is derived from an EMBL/GenBank/DDBJ whole genome shotgun (WGS) entry which is preliminary data.</text>
</comment>
<proteinExistence type="predicted"/>
<accession>A0A4C1V3T6</accession>
<organism evidence="1 2">
    <name type="scientific">Eumeta variegata</name>
    <name type="common">Bagworm moth</name>
    <name type="synonym">Eumeta japonica</name>
    <dbReference type="NCBI Taxonomy" id="151549"/>
    <lineage>
        <taxon>Eukaryota</taxon>
        <taxon>Metazoa</taxon>
        <taxon>Ecdysozoa</taxon>
        <taxon>Arthropoda</taxon>
        <taxon>Hexapoda</taxon>
        <taxon>Insecta</taxon>
        <taxon>Pterygota</taxon>
        <taxon>Neoptera</taxon>
        <taxon>Endopterygota</taxon>
        <taxon>Lepidoptera</taxon>
        <taxon>Glossata</taxon>
        <taxon>Ditrysia</taxon>
        <taxon>Tineoidea</taxon>
        <taxon>Psychidae</taxon>
        <taxon>Oiketicinae</taxon>
        <taxon>Eumeta</taxon>
    </lineage>
</organism>
<evidence type="ECO:0000313" key="2">
    <source>
        <dbReference type="Proteomes" id="UP000299102"/>
    </source>
</evidence>
<name>A0A4C1V3T6_EUMVA</name>
<dbReference type="EMBL" id="BGZK01000274">
    <property type="protein sequence ID" value="GBP33468.1"/>
    <property type="molecule type" value="Genomic_DNA"/>
</dbReference>
<reference evidence="1 2" key="1">
    <citation type="journal article" date="2019" name="Commun. Biol.">
        <title>The bagworm genome reveals a unique fibroin gene that provides high tensile strength.</title>
        <authorList>
            <person name="Kono N."/>
            <person name="Nakamura H."/>
            <person name="Ohtoshi R."/>
            <person name="Tomita M."/>
            <person name="Numata K."/>
            <person name="Arakawa K."/>
        </authorList>
    </citation>
    <scope>NUCLEOTIDE SEQUENCE [LARGE SCALE GENOMIC DNA]</scope>
</reference>
<evidence type="ECO:0000313" key="1">
    <source>
        <dbReference type="EMBL" id="GBP33468.1"/>
    </source>
</evidence>
<gene>
    <name evidence="1" type="ORF">EVAR_23871_1</name>
</gene>
<sequence length="255" mass="27748">MYVSSDGVYLNKACKALSRGTRTRAPGVLELLSVSVPTPSREGKGYLYCQNIPPQASPIVSGGNIFPYRGIGSSRLDCGDDVRHPSRLVPRRSETKTGQVRFGTLNVYGGVDDDDKVDDVWGLMTGRRLDVMCENETKQKGSGEAIILADHSILIALALIRANEDAAALNLCRNCVKPNHTAKQYKSQFKCFICGDAHHALLHLDSETHRGRNRIDAGGGTARAREIAAPRHRRAVAPSALVPVTRLHSFRGSMS</sequence>
<keyword evidence="2" id="KW-1185">Reference proteome</keyword>
<protein>
    <submittedName>
        <fullName evidence="1">Uncharacterized protein</fullName>
    </submittedName>
</protein>